<sequence>MENSFFNSVGKAGIGSRLRMLQEKITDDAANIYRMFGIDMQPKWFPVFYTLSQGNFTITEIAQHIGHSHPSVSKIVSEMVKKGLVTEGKDANDGRRNVLSLSGKGKQVNEKLQYQLVDVKNAVESILDNTRHNLWEAIGEWEFMLEQKSLLKRVQDEKKLRESRDVTIVPFEEQYSKAFRELNVEWISTYFKMEEKDYQSLDHPQEYILNKGGEILIALYKGEPVGVCALLKMDDPEYDYELAKMAVSPKAHGKGIGWLLGKAIAERAKARGGNTLYLESNTMLKQAISLYQKLGFKKVVGRFTPYERCNIQMELQLNN</sequence>
<proteinExistence type="predicted"/>
<dbReference type="InterPro" id="IPR036388">
    <property type="entry name" value="WH-like_DNA-bd_sf"/>
</dbReference>
<keyword evidence="7" id="KW-1185">Reference proteome</keyword>
<dbReference type="Proteomes" id="UP000321362">
    <property type="component" value="Chromosome"/>
</dbReference>
<keyword evidence="2" id="KW-0805">Transcription regulation</keyword>
<protein>
    <submittedName>
        <fullName evidence="6">GNAT family N-acetyltransferase</fullName>
    </submittedName>
</protein>
<dbReference type="SUPFAM" id="SSF55729">
    <property type="entry name" value="Acyl-CoA N-acyltransferases (Nat)"/>
    <property type="match status" value="1"/>
</dbReference>
<feature type="domain" description="N-acetyltransferase" evidence="5">
    <location>
        <begin position="177"/>
        <end position="318"/>
    </location>
</feature>
<accession>A0A5B8W851</accession>
<dbReference type="PROSITE" id="PS51186">
    <property type="entry name" value="GNAT"/>
    <property type="match status" value="1"/>
</dbReference>
<dbReference type="Pfam" id="PF12802">
    <property type="entry name" value="MarR_2"/>
    <property type="match status" value="1"/>
</dbReference>
<dbReference type="AlphaFoldDB" id="A0A5B8W851"/>
<dbReference type="PANTHER" id="PTHR13947:SF37">
    <property type="entry name" value="LD18367P"/>
    <property type="match status" value="1"/>
</dbReference>
<dbReference type="CDD" id="cd04301">
    <property type="entry name" value="NAT_SF"/>
    <property type="match status" value="1"/>
</dbReference>
<dbReference type="InterPro" id="IPR023187">
    <property type="entry name" value="Tscrpt_reg_MarR-type_CS"/>
</dbReference>
<dbReference type="CDD" id="cd00090">
    <property type="entry name" value="HTH_ARSR"/>
    <property type="match status" value="1"/>
</dbReference>
<keyword evidence="3" id="KW-0238">DNA-binding</keyword>
<dbReference type="PROSITE" id="PS01117">
    <property type="entry name" value="HTH_MARR_1"/>
    <property type="match status" value="1"/>
</dbReference>
<evidence type="ECO:0000256" key="4">
    <source>
        <dbReference type="ARBA" id="ARBA00023163"/>
    </source>
</evidence>
<dbReference type="RefSeq" id="WP_147057032.1">
    <property type="nucleotide sequence ID" value="NZ_CP042437.1"/>
</dbReference>
<keyword evidence="1 6" id="KW-0808">Transferase</keyword>
<dbReference type="InterPro" id="IPR050769">
    <property type="entry name" value="NAT_camello-type"/>
</dbReference>
<dbReference type="GO" id="GO:0003677">
    <property type="term" value="F:DNA binding"/>
    <property type="evidence" value="ECO:0007669"/>
    <property type="project" value="UniProtKB-KW"/>
</dbReference>
<dbReference type="Gene3D" id="3.40.630.30">
    <property type="match status" value="1"/>
</dbReference>
<dbReference type="SUPFAM" id="SSF46785">
    <property type="entry name" value="Winged helix' DNA-binding domain"/>
    <property type="match status" value="1"/>
</dbReference>
<dbReference type="GO" id="GO:0003700">
    <property type="term" value="F:DNA-binding transcription factor activity"/>
    <property type="evidence" value="ECO:0007669"/>
    <property type="project" value="InterPro"/>
</dbReference>
<dbReference type="PANTHER" id="PTHR13947">
    <property type="entry name" value="GNAT FAMILY N-ACETYLTRANSFERASE"/>
    <property type="match status" value="1"/>
</dbReference>
<keyword evidence="4" id="KW-0804">Transcription</keyword>
<dbReference type="InterPro" id="IPR011991">
    <property type="entry name" value="ArsR-like_HTH"/>
</dbReference>
<dbReference type="KEGG" id="mgk:FSB76_21635"/>
<evidence type="ECO:0000259" key="5">
    <source>
        <dbReference type="PROSITE" id="PS51186"/>
    </source>
</evidence>
<organism evidence="6 7">
    <name type="scientific">Mucilaginibacter ginsenosidivorax</name>
    <dbReference type="NCBI Taxonomy" id="862126"/>
    <lineage>
        <taxon>Bacteria</taxon>
        <taxon>Pseudomonadati</taxon>
        <taxon>Bacteroidota</taxon>
        <taxon>Sphingobacteriia</taxon>
        <taxon>Sphingobacteriales</taxon>
        <taxon>Sphingobacteriaceae</taxon>
        <taxon>Mucilaginibacter</taxon>
    </lineage>
</organism>
<dbReference type="InterPro" id="IPR000835">
    <property type="entry name" value="HTH_MarR-typ"/>
</dbReference>
<dbReference type="OrthoDB" id="1431064at2"/>
<dbReference type="Pfam" id="PF00583">
    <property type="entry name" value="Acetyltransf_1"/>
    <property type="match status" value="1"/>
</dbReference>
<dbReference type="Gene3D" id="1.10.10.10">
    <property type="entry name" value="Winged helix-like DNA-binding domain superfamily/Winged helix DNA-binding domain"/>
    <property type="match status" value="1"/>
</dbReference>
<evidence type="ECO:0000256" key="2">
    <source>
        <dbReference type="ARBA" id="ARBA00023015"/>
    </source>
</evidence>
<dbReference type="GO" id="GO:0008080">
    <property type="term" value="F:N-acetyltransferase activity"/>
    <property type="evidence" value="ECO:0007669"/>
    <property type="project" value="InterPro"/>
</dbReference>
<evidence type="ECO:0000313" key="7">
    <source>
        <dbReference type="Proteomes" id="UP000321362"/>
    </source>
</evidence>
<gene>
    <name evidence="6" type="ORF">FSB76_21635</name>
</gene>
<reference evidence="6 7" key="1">
    <citation type="journal article" date="2013" name="J. Microbiol.">
        <title>Mucilaginibacter ginsenosidivorax sp. nov., with ginsenoside converting activity isolated from sediment.</title>
        <authorList>
            <person name="Kim J.K."/>
            <person name="Choi T.E."/>
            <person name="Liu Q.M."/>
            <person name="Park H.Y."/>
            <person name="Yi T.H."/>
            <person name="Yoon M.H."/>
            <person name="Kim S.C."/>
            <person name="Im W.T."/>
        </authorList>
    </citation>
    <scope>NUCLEOTIDE SEQUENCE [LARGE SCALE GENOMIC DNA]</scope>
    <source>
        <strain evidence="6 7">KHI28</strain>
    </source>
</reference>
<dbReference type="InterPro" id="IPR000182">
    <property type="entry name" value="GNAT_dom"/>
</dbReference>
<dbReference type="InterPro" id="IPR036390">
    <property type="entry name" value="WH_DNA-bd_sf"/>
</dbReference>
<name>A0A5B8W851_9SPHI</name>
<evidence type="ECO:0000256" key="1">
    <source>
        <dbReference type="ARBA" id="ARBA00022679"/>
    </source>
</evidence>
<evidence type="ECO:0000313" key="6">
    <source>
        <dbReference type="EMBL" id="QEC78418.1"/>
    </source>
</evidence>
<dbReference type="EMBL" id="CP042437">
    <property type="protein sequence ID" value="QEC78418.1"/>
    <property type="molecule type" value="Genomic_DNA"/>
</dbReference>
<dbReference type="InterPro" id="IPR016181">
    <property type="entry name" value="Acyl_CoA_acyltransferase"/>
</dbReference>
<evidence type="ECO:0000256" key="3">
    <source>
        <dbReference type="ARBA" id="ARBA00023125"/>
    </source>
</evidence>